<evidence type="ECO:0000313" key="3">
    <source>
        <dbReference type="EMBL" id="GAA2492951.1"/>
    </source>
</evidence>
<comment type="caution">
    <text evidence="3">The sequence shown here is derived from an EMBL/GenBank/DDBJ whole genome shotgun (WGS) entry which is preliminary data.</text>
</comment>
<dbReference type="RefSeq" id="WP_136100942.1">
    <property type="nucleotide sequence ID" value="NZ_BAAATL010000021.1"/>
</dbReference>
<protein>
    <submittedName>
        <fullName evidence="3">Alpha/beta fold hydrolase</fullName>
    </submittedName>
</protein>
<evidence type="ECO:0000259" key="2">
    <source>
        <dbReference type="Pfam" id="PF00975"/>
    </source>
</evidence>
<keyword evidence="4" id="KW-1185">Reference proteome</keyword>
<dbReference type="Pfam" id="PF00975">
    <property type="entry name" value="Thioesterase"/>
    <property type="match status" value="1"/>
</dbReference>
<dbReference type="Proteomes" id="UP001501721">
    <property type="component" value="Unassembled WGS sequence"/>
</dbReference>
<dbReference type="InterPro" id="IPR001031">
    <property type="entry name" value="Thioesterase"/>
</dbReference>
<organism evidence="3 4">
    <name type="scientific">Streptomyces graminearus</name>
    <dbReference type="NCBI Taxonomy" id="284030"/>
    <lineage>
        <taxon>Bacteria</taxon>
        <taxon>Bacillati</taxon>
        <taxon>Actinomycetota</taxon>
        <taxon>Actinomycetes</taxon>
        <taxon>Kitasatosporales</taxon>
        <taxon>Streptomycetaceae</taxon>
        <taxon>Streptomyces</taxon>
    </lineage>
</organism>
<dbReference type="PANTHER" id="PTHR11487">
    <property type="entry name" value="THIOESTERASE"/>
    <property type="match status" value="1"/>
</dbReference>
<dbReference type="PANTHER" id="PTHR11487:SF0">
    <property type="entry name" value="S-ACYL FATTY ACID SYNTHASE THIOESTERASE, MEDIUM CHAIN"/>
    <property type="match status" value="1"/>
</dbReference>
<dbReference type="GO" id="GO:0016787">
    <property type="term" value="F:hydrolase activity"/>
    <property type="evidence" value="ECO:0007669"/>
    <property type="project" value="UniProtKB-KW"/>
</dbReference>
<dbReference type="InterPro" id="IPR012223">
    <property type="entry name" value="TEII"/>
</dbReference>
<dbReference type="InterPro" id="IPR029058">
    <property type="entry name" value="AB_hydrolase_fold"/>
</dbReference>
<comment type="similarity">
    <text evidence="1">Belongs to the thioesterase family.</text>
</comment>
<dbReference type="EMBL" id="BAAATL010000021">
    <property type="protein sequence ID" value="GAA2492951.1"/>
    <property type="molecule type" value="Genomic_DNA"/>
</dbReference>
<accession>A0ABP5ZAM2</accession>
<name>A0ABP5ZAM2_9ACTN</name>
<evidence type="ECO:0000256" key="1">
    <source>
        <dbReference type="ARBA" id="ARBA00007169"/>
    </source>
</evidence>
<feature type="domain" description="Thioesterase" evidence="2">
    <location>
        <begin position="35"/>
        <end position="260"/>
    </location>
</feature>
<reference evidence="4" key="1">
    <citation type="journal article" date="2019" name="Int. J. Syst. Evol. Microbiol.">
        <title>The Global Catalogue of Microorganisms (GCM) 10K type strain sequencing project: providing services to taxonomists for standard genome sequencing and annotation.</title>
        <authorList>
            <consortium name="The Broad Institute Genomics Platform"/>
            <consortium name="The Broad Institute Genome Sequencing Center for Infectious Disease"/>
            <person name="Wu L."/>
            <person name="Ma J."/>
        </authorList>
    </citation>
    <scope>NUCLEOTIDE SEQUENCE [LARGE SCALE GENOMIC DNA]</scope>
    <source>
        <strain evidence="4">JCM 6923</strain>
    </source>
</reference>
<evidence type="ECO:0000313" key="4">
    <source>
        <dbReference type="Proteomes" id="UP001501721"/>
    </source>
</evidence>
<dbReference type="SUPFAM" id="SSF53474">
    <property type="entry name" value="alpha/beta-Hydrolases"/>
    <property type="match status" value="1"/>
</dbReference>
<sequence>MIGAPLPAPGRALPLDHPGPWLRRYHGRPVRAAATLVCLPHAGGSASFYYPWSEALSARYDVLAVQYPGRQDRHREPCLTEIGALAGALAAELAATVPADRPLVLFGHSMGAVVGFETIRHLERFRAPRSPDLFLASGRRAPALSRDEGIHRLPDAELLAELTRLGGTDARMLEEPELIQLVMPTVRADFTAVETYTPEDGAAVRCPVVALIGDSDPRVTAEQAAAWHDHTTAGFALRVFPGGHFYLSEQLDAVLATVTAHVDALRATT</sequence>
<dbReference type="Gene3D" id="3.40.50.1820">
    <property type="entry name" value="alpha/beta hydrolase"/>
    <property type="match status" value="1"/>
</dbReference>
<keyword evidence="3" id="KW-0378">Hydrolase</keyword>
<proteinExistence type="inferred from homology"/>
<gene>
    <name evidence="3" type="ORF">GCM10010422_44940</name>
</gene>